<dbReference type="Proteomes" id="UP000319255">
    <property type="component" value="Unassembled WGS sequence"/>
</dbReference>
<evidence type="ECO:0000313" key="11">
    <source>
        <dbReference type="Proteomes" id="UP000319255"/>
    </source>
</evidence>
<dbReference type="InterPro" id="IPR003439">
    <property type="entry name" value="ABC_transporter-like_ATP-bd"/>
</dbReference>
<keyword evidence="2" id="KW-1003">Cell membrane</keyword>
<dbReference type="GO" id="GO:0015697">
    <property type="term" value="P:quaternary ammonium group transport"/>
    <property type="evidence" value="ECO:0007669"/>
    <property type="project" value="UniProtKB-ARBA"/>
</dbReference>
<evidence type="ECO:0000259" key="9">
    <source>
        <dbReference type="PROSITE" id="PS50893"/>
    </source>
</evidence>
<keyword evidence="8" id="KW-0472">Membrane</keyword>
<keyword evidence="11" id="KW-1185">Reference proteome</keyword>
<dbReference type="GO" id="GO:0005524">
    <property type="term" value="F:ATP binding"/>
    <property type="evidence" value="ECO:0007669"/>
    <property type="project" value="UniProtKB-KW"/>
</dbReference>
<gene>
    <name evidence="10" type="ORF">FJM51_21485</name>
</gene>
<keyword evidence="4" id="KW-0547">Nucleotide-binding</keyword>
<dbReference type="InterPro" id="IPR015853">
    <property type="entry name" value="ABC_transpr_FbpC"/>
</dbReference>
<evidence type="ECO:0000256" key="5">
    <source>
        <dbReference type="ARBA" id="ARBA00022840"/>
    </source>
</evidence>
<evidence type="ECO:0000256" key="7">
    <source>
        <dbReference type="ARBA" id="ARBA00023065"/>
    </source>
</evidence>
<evidence type="ECO:0000256" key="4">
    <source>
        <dbReference type="ARBA" id="ARBA00022741"/>
    </source>
</evidence>
<dbReference type="InterPro" id="IPR027417">
    <property type="entry name" value="P-loop_NTPase"/>
</dbReference>
<dbReference type="RefSeq" id="WP_140456177.1">
    <property type="nucleotide sequence ID" value="NZ_VFRP01000041.1"/>
</dbReference>
<name>A0A501WBC2_9RHOB</name>
<dbReference type="InterPro" id="IPR017871">
    <property type="entry name" value="ABC_transporter-like_CS"/>
</dbReference>
<keyword evidence="3" id="KW-0410">Iron transport</keyword>
<dbReference type="PANTHER" id="PTHR42781">
    <property type="entry name" value="SPERMIDINE/PUTRESCINE IMPORT ATP-BINDING PROTEIN POTA"/>
    <property type="match status" value="1"/>
</dbReference>
<evidence type="ECO:0000256" key="8">
    <source>
        <dbReference type="ARBA" id="ARBA00023136"/>
    </source>
</evidence>
<dbReference type="InterPro" id="IPR008995">
    <property type="entry name" value="Mo/tungstate-bd_C_term_dom"/>
</dbReference>
<keyword evidence="5 10" id="KW-0067">ATP-binding</keyword>
<evidence type="ECO:0000313" key="10">
    <source>
        <dbReference type="EMBL" id="TPE46698.1"/>
    </source>
</evidence>
<dbReference type="PROSITE" id="PS00211">
    <property type="entry name" value="ABC_TRANSPORTER_1"/>
    <property type="match status" value="1"/>
</dbReference>
<dbReference type="GO" id="GO:0016020">
    <property type="term" value="C:membrane"/>
    <property type="evidence" value="ECO:0007669"/>
    <property type="project" value="InterPro"/>
</dbReference>
<keyword evidence="6" id="KW-0408">Iron</keyword>
<keyword evidence="7" id="KW-0406">Ion transport</keyword>
<dbReference type="SUPFAM" id="SSF52540">
    <property type="entry name" value="P-loop containing nucleoside triphosphate hydrolases"/>
    <property type="match status" value="1"/>
</dbReference>
<proteinExistence type="predicted"/>
<comment type="caution">
    <text evidence="10">The sequence shown here is derived from an EMBL/GenBank/DDBJ whole genome shotgun (WGS) entry which is preliminary data.</text>
</comment>
<dbReference type="Gene3D" id="3.40.50.300">
    <property type="entry name" value="P-loop containing nucleotide triphosphate hydrolases"/>
    <property type="match status" value="1"/>
</dbReference>
<dbReference type="AlphaFoldDB" id="A0A501WBC2"/>
<dbReference type="SUPFAM" id="SSF50331">
    <property type="entry name" value="MOP-like"/>
    <property type="match status" value="1"/>
</dbReference>
<dbReference type="GO" id="GO:0016887">
    <property type="term" value="F:ATP hydrolysis activity"/>
    <property type="evidence" value="ECO:0007669"/>
    <property type="project" value="InterPro"/>
</dbReference>
<dbReference type="OrthoDB" id="9802264at2"/>
<dbReference type="Pfam" id="PF00005">
    <property type="entry name" value="ABC_tran"/>
    <property type="match status" value="1"/>
</dbReference>
<dbReference type="CDD" id="cd03259">
    <property type="entry name" value="ABC_Carb_Solutes_like"/>
    <property type="match status" value="1"/>
</dbReference>
<keyword evidence="1" id="KW-0813">Transport</keyword>
<dbReference type="PANTHER" id="PTHR42781:SF4">
    <property type="entry name" value="SPERMIDINE_PUTRESCINE IMPORT ATP-BINDING PROTEIN POTA"/>
    <property type="match status" value="1"/>
</dbReference>
<sequence>MEHVEFPGLRAAGRPVNAAPMLEVIDVARRFSVTPAVRGVSLTVWPGEVTCLLGPSGCGKSTTLRMIAGIEHLDSGEIRVAGQRVADPRHEVPPERRPVGMVFQDLALFPHMTVAENVGFGLPRTRGSAEQVAHLLGRVGLLHHADRYPHQLSGGEQQRVALIRALATRPRVMLLDEPFSSLDQRLRVEMRELAADLLREAGAAVVLVTHDPDEAMMMADRVAIMWEGRIRQEGTPLELYRQPRDLTVAGFLSELNIFEGRVADGRVETPAGPVSAPGFQDGAAIRAVFRPEHLTLLRTDHTCRSVGRGSVARVLRVRNLGRESFIEAGLPDVETRLRCAAPGCCALVPGDHVELGHSPGTAMVFATP</sequence>
<dbReference type="SMART" id="SM00382">
    <property type="entry name" value="AAA"/>
    <property type="match status" value="1"/>
</dbReference>
<evidence type="ECO:0000256" key="6">
    <source>
        <dbReference type="ARBA" id="ARBA00023004"/>
    </source>
</evidence>
<dbReference type="PROSITE" id="PS50893">
    <property type="entry name" value="ABC_TRANSPORTER_2"/>
    <property type="match status" value="1"/>
</dbReference>
<dbReference type="InterPro" id="IPR003593">
    <property type="entry name" value="AAA+_ATPase"/>
</dbReference>
<dbReference type="InterPro" id="IPR050093">
    <property type="entry name" value="ABC_SmlMolc_Importer"/>
</dbReference>
<dbReference type="EMBL" id="VFRP01000041">
    <property type="protein sequence ID" value="TPE46698.1"/>
    <property type="molecule type" value="Genomic_DNA"/>
</dbReference>
<feature type="domain" description="ABC transporter" evidence="9">
    <location>
        <begin position="22"/>
        <end position="252"/>
    </location>
</feature>
<evidence type="ECO:0000256" key="3">
    <source>
        <dbReference type="ARBA" id="ARBA00022496"/>
    </source>
</evidence>
<dbReference type="GO" id="GO:0015408">
    <property type="term" value="F:ABC-type ferric iron transporter activity"/>
    <property type="evidence" value="ECO:0007669"/>
    <property type="project" value="InterPro"/>
</dbReference>
<organism evidence="10 11">
    <name type="scientific">Amaricoccus solimangrovi</name>
    <dbReference type="NCBI Taxonomy" id="2589815"/>
    <lineage>
        <taxon>Bacteria</taxon>
        <taxon>Pseudomonadati</taxon>
        <taxon>Pseudomonadota</taxon>
        <taxon>Alphaproteobacteria</taxon>
        <taxon>Rhodobacterales</taxon>
        <taxon>Paracoccaceae</taxon>
        <taxon>Amaricoccus</taxon>
    </lineage>
</organism>
<evidence type="ECO:0000256" key="1">
    <source>
        <dbReference type="ARBA" id="ARBA00022448"/>
    </source>
</evidence>
<dbReference type="FunFam" id="3.40.50.300:FF:000425">
    <property type="entry name" value="Probable ABC transporter, ATP-binding subunit"/>
    <property type="match status" value="1"/>
</dbReference>
<evidence type="ECO:0000256" key="2">
    <source>
        <dbReference type="ARBA" id="ARBA00022475"/>
    </source>
</evidence>
<reference evidence="10 11" key="1">
    <citation type="submission" date="2019-06" db="EMBL/GenBank/DDBJ databases">
        <title>A novel bacterium of genus Amaricoccus, isolated from marine sediment.</title>
        <authorList>
            <person name="Huang H."/>
            <person name="Mo K."/>
            <person name="Hu Y."/>
        </authorList>
    </citation>
    <scope>NUCLEOTIDE SEQUENCE [LARGE SCALE GENOMIC DNA]</scope>
    <source>
        <strain evidence="10 11">HB172011</strain>
    </source>
</reference>
<protein>
    <submittedName>
        <fullName evidence="10">ABC transporter ATP-binding protein</fullName>
    </submittedName>
</protein>
<accession>A0A501WBC2</accession>